<gene>
    <name evidence="1" type="ORF">GMA92_00480</name>
</gene>
<dbReference type="AlphaFoldDB" id="A0A173R023"/>
<dbReference type="RefSeq" id="WP_006785374.1">
    <property type="nucleotide sequence ID" value="NZ_CAJJOK010000002.1"/>
</dbReference>
<evidence type="ECO:0000313" key="2">
    <source>
        <dbReference type="Proteomes" id="UP000487649"/>
    </source>
</evidence>
<dbReference type="GeneID" id="60060062"/>
<comment type="caution">
    <text evidence="1">The sequence shown here is derived from an EMBL/GenBank/DDBJ whole genome shotgun (WGS) entry which is preliminary data.</text>
</comment>
<evidence type="ECO:0000313" key="1">
    <source>
        <dbReference type="EMBL" id="MTK19913.1"/>
    </source>
</evidence>
<dbReference type="Proteomes" id="UP000487649">
    <property type="component" value="Unassembled WGS sequence"/>
</dbReference>
<sequence>MFSLVGILIIVIGFMLKIDTLAIVVIAGIVTGFVGGLDFNEILTILGQAFVSNRFMTLFVITLPVIGLMERYGLKERAAWLIGQIKNAKADGVLSIYLLFRLIMAALSIRMSGHVQFGRPLLLPMAEGAATSQYKDFKEEDVESIKGLTAASENYGNFFGQNLFIGAPGVMLIVGSLNELGYTVDAKQGPITIALTTLPIAIIALVLGIIQFRMNEKKFKNKYQVVSKKGGNN</sequence>
<protein>
    <submittedName>
        <fullName evidence="1">DUF969 family protein</fullName>
    </submittedName>
</protein>
<dbReference type="EMBL" id="WMQE01000001">
    <property type="protein sequence ID" value="MTK19913.1"/>
    <property type="molecule type" value="Genomic_DNA"/>
</dbReference>
<dbReference type="Pfam" id="PF06149">
    <property type="entry name" value="DUF969"/>
    <property type="match status" value="1"/>
</dbReference>
<dbReference type="OrthoDB" id="80065at2"/>
<proteinExistence type="predicted"/>
<dbReference type="InterPro" id="IPR010374">
    <property type="entry name" value="DUF969"/>
</dbReference>
<accession>A0A173R023</accession>
<reference evidence="1 2" key="1">
    <citation type="journal article" date="2019" name="Nat. Med.">
        <title>A library of human gut bacterial isolates paired with longitudinal multiomics data enables mechanistic microbiome research.</title>
        <authorList>
            <person name="Poyet M."/>
            <person name="Groussin M."/>
            <person name="Gibbons S.M."/>
            <person name="Avila-Pacheco J."/>
            <person name="Jiang X."/>
            <person name="Kearney S.M."/>
            <person name="Perrotta A.R."/>
            <person name="Berdy B."/>
            <person name="Zhao S."/>
            <person name="Lieberman T.D."/>
            <person name="Swanson P.K."/>
            <person name="Smith M."/>
            <person name="Roesemann S."/>
            <person name="Alexander J.E."/>
            <person name="Rich S.A."/>
            <person name="Livny J."/>
            <person name="Vlamakis H."/>
            <person name="Clish C."/>
            <person name="Bullock K."/>
            <person name="Deik A."/>
            <person name="Scott J."/>
            <person name="Pierce K.A."/>
            <person name="Xavier R.J."/>
            <person name="Alm E.J."/>
        </authorList>
    </citation>
    <scope>NUCLEOTIDE SEQUENCE [LARGE SCALE GENOMIC DNA]</scope>
    <source>
        <strain evidence="1 2">BIOML-A198</strain>
    </source>
</reference>
<name>A0A173R023_9FIRM</name>
<organism evidence="1 2">
    <name type="scientific">Turicibacter sanguinis</name>
    <dbReference type="NCBI Taxonomy" id="154288"/>
    <lineage>
        <taxon>Bacteria</taxon>
        <taxon>Bacillati</taxon>
        <taxon>Bacillota</taxon>
        <taxon>Erysipelotrichia</taxon>
        <taxon>Erysipelotrichales</taxon>
        <taxon>Turicibacteraceae</taxon>
        <taxon>Turicibacter</taxon>
    </lineage>
</organism>